<reference evidence="2" key="1">
    <citation type="submission" date="2021-04" db="EMBL/GenBank/DDBJ databases">
        <authorList>
            <consortium name="Molecular Ecology Group"/>
        </authorList>
    </citation>
    <scope>NUCLEOTIDE SEQUENCE</scope>
</reference>
<dbReference type="OrthoDB" id="691673at2759"/>
<name>A0A8S4AD28_9EUPU</name>
<proteinExistence type="predicted"/>
<dbReference type="EMBL" id="CAJHNH020008476">
    <property type="protein sequence ID" value="CAG5135961.1"/>
    <property type="molecule type" value="Genomic_DNA"/>
</dbReference>
<dbReference type="Proteomes" id="UP000678393">
    <property type="component" value="Unassembled WGS sequence"/>
</dbReference>
<feature type="compositionally biased region" description="Polar residues" evidence="1">
    <location>
        <begin position="44"/>
        <end position="57"/>
    </location>
</feature>
<comment type="caution">
    <text evidence="2">The sequence shown here is derived from an EMBL/GenBank/DDBJ whole genome shotgun (WGS) entry which is preliminary data.</text>
</comment>
<protein>
    <submittedName>
        <fullName evidence="2">Uncharacterized protein</fullName>
    </submittedName>
</protein>
<dbReference type="AlphaFoldDB" id="A0A8S4AD28"/>
<sequence>RETLEELLTTLGQQINNSDWLQQNTAEKFAEENPEVAKAFQDAASKSSQDGRVSGDS</sequence>
<evidence type="ECO:0000313" key="2">
    <source>
        <dbReference type="EMBL" id="CAG5135961.1"/>
    </source>
</evidence>
<keyword evidence="3" id="KW-1185">Reference proteome</keyword>
<feature type="non-terminal residue" evidence="2">
    <location>
        <position position="1"/>
    </location>
</feature>
<organism evidence="2 3">
    <name type="scientific">Candidula unifasciata</name>
    <dbReference type="NCBI Taxonomy" id="100452"/>
    <lineage>
        <taxon>Eukaryota</taxon>
        <taxon>Metazoa</taxon>
        <taxon>Spiralia</taxon>
        <taxon>Lophotrochozoa</taxon>
        <taxon>Mollusca</taxon>
        <taxon>Gastropoda</taxon>
        <taxon>Heterobranchia</taxon>
        <taxon>Euthyneura</taxon>
        <taxon>Panpulmonata</taxon>
        <taxon>Eupulmonata</taxon>
        <taxon>Stylommatophora</taxon>
        <taxon>Helicina</taxon>
        <taxon>Helicoidea</taxon>
        <taxon>Geomitridae</taxon>
        <taxon>Candidula</taxon>
    </lineage>
</organism>
<evidence type="ECO:0000313" key="3">
    <source>
        <dbReference type="Proteomes" id="UP000678393"/>
    </source>
</evidence>
<gene>
    <name evidence="2" type="ORF">CUNI_LOCUS21519</name>
</gene>
<evidence type="ECO:0000256" key="1">
    <source>
        <dbReference type="SAM" id="MobiDB-lite"/>
    </source>
</evidence>
<feature type="region of interest" description="Disordered" evidence="1">
    <location>
        <begin position="30"/>
        <end position="57"/>
    </location>
</feature>
<accession>A0A8S4AD28</accession>